<evidence type="ECO:0000313" key="1">
    <source>
        <dbReference type="EMBL" id="CAG8782443.1"/>
    </source>
</evidence>
<reference evidence="1" key="1">
    <citation type="submission" date="2021-06" db="EMBL/GenBank/DDBJ databases">
        <authorList>
            <person name="Kallberg Y."/>
            <person name="Tangrot J."/>
            <person name="Rosling A."/>
        </authorList>
    </citation>
    <scope>NUCLEOTIDE SEQUENCE</scope>
    <source>
        <strain evidence="1">FL966</strain>
    </source>
</reference>
<sequence>MSMISNLNKTTSSKSMVDLNVLEVKIDKETPKQYLDRMLADNFHQSALKAYMEIFEFEKVPIDL</sequence>
<organism evidence="1 2">
    <name type="scientific">Cetraspora pellucida</name>
    <dbReference type="NCBI Taxonomy" id="1433469"/>
    <lineage>
        <taxon>Eukaryota</taxon>
        <taxon>Fungi</taxon>
        <taxon>Fungi incertae sedis</taxon>
        <taxon>Mucoromycota</taxon>
        <taxon>Glomeromycotina</taxon>
        <taxon>Glomeromycetes</taxon>
        <taxon>Diversisporales</taxon>
        <taxon>Gigasporaceae</taxon>
        <taxon>Cetraspora</taxon>
    </lineage>
</organism>
<proteinExistence type="predicted"/>
<dbReference type="EMBL" id="CAJVQA010024452">
    <property type="protein sequence ID" value="CAG8782443.1"/>
    <property type="molecule type" value="Genomic_DNA"/>
</dbReference>
<keyword evidence="2" id="KW-1185">Reference proteome</keyword>
<gene>
    <name evidence="1" type="ORF">CPELLU_LOCUS16464</name>
</gene>
<dbReference type="AlphaFoldDB" id="A0A9N9P139"/>
<comment type="caution">
    <text evidence="1">The sequence shown here is derived from an EMBL/GenBank/DDBJ whole genome shotgun (WGS) entry which is preliminary data.</text>
</comment>
<protein>
    <submittedName>
        <fullName evidence="1">24715_t:CDS:1</fullName>
    </submittedName>
</protein>
<dbReference type="OrthoDB" id="430364at2759"/>
<feature type="non-terminal residue" evidence="1">
    <location>
        <position position="64"/>
    </location>
</feature>
<accession>A0A9N9P139</accession>
<dbReference type="Proteomes" id="UP000789759">
    <property type="component" value="Unassembled WGS sequence"/>
</dbReference>
<name>A0A9N9P139_9GLOM</name>
<evidence type="ECO:0000313" key="2">
    <source>
        <dbReference type="Proteomes" id="UP000789759"/>
    </source>
</evidence>